<keyword evidence="9" id="KW-1185">Reference proteome</keyword>
<dbReference type="GO" id="GO:0046872">
    <property type="term" value="F:metal ion binding"/>
    <property type="evidence" value="ECO:0007669"/>
    <property type="project" value="UniProtKB-KW"/>
</dbReference>
<feature type="domain" description="Alcohol dehydrogenase-like N-terminal" evidence="7">
    <location>
        <begin position="57"/>
        <end position="125"/>
    </location>
</feature>
<keyword evidence="5" id="KW-0560">Oxidoreductase</keyword>
<dbReference type="Proteomes" id="UP000247476">
    <property type="component" value="Unassembled WGS sequence"/>
</dbReference>
<reference evidence="8 9" key="1">
    <citation type="submission" date="2018-05" db="EMBL/GenBank/DDBJ databases">
        <title>Paenibacillus flagellatus sp. nov., isolated from selenium mineral soil.</title>
        <authorList>
            <person name="Dai X."/>
        </authorList>
    </citation>
    <scope>NUCLEOTIDE SEQUENCE [LARGE SCALE GENOMIC DNA]</scope>
    <source>
        <strain evidence="8 9">DXL2</strain>
    </source>
</reference>
<feature type="domain" description="Alcohol dehydrogenase-like C-terminal" evidence="6">
    <location>
        <begin position="155"/>
        <end position="271"/>
    </location>
</feature>
<dbReference type="Gene3D" id="3.40.50.720">
    <property type="entry name" value="NAD(P)-binding Rossmann-like Domain"/>
    <property type="match status" value="1"/>
</dbReference>
<organism evidence="8 9">
    <name type="scientific">Paenibacillus flagellatus</name>
    <dbReference type="NCBI Taxonomy" id="2211139"/>
    <lineage>
        <taxon>Bacteria</taxon>
        <taxon>Bacillati</taxon>
        <taxon>Bacillota</taxon>
        <taxon>Bacilli</taxon>
        <taxon>Bacillales</taxon>
        <taxon>Paenibacillaceae</taxon>
        <taxon>Paenibacillus</taxon>
    </lineage>
</organism>
<accession>A0A2V5K798</accession>
<dbReference type="InterPro" id="IPR036291">
    <property type="entry name" value="NAD(P)-bd_dom_sf"/>
</dbReference>
<dbReference type="Pfam" id="PF00107">
    <property type="entry name" value="ADH_zinc_N"/>
    <property type="match status" value="1"/>
</dbReference>
<sequence>MRMEGWRIVFAEKERVEVRKEAIDPALGPTELLCAAVCSLISTGTELQCLKGVFDPDTNWSGWVKYPFHPGYSMVAEVLDTGPAVAGVRKGDRVFVEYPHAQYFKTEAKHAYVLPAEIGNEQGVFYNLAKTTQLGARRAELRLGETVGVIGLGLLGQLVARYAYLSGVKTLFAIDPAESRLALVPDRPGIRRLAVDAGSAREDIREHTGGGMLDVVFDVTGHPAVLAQATRLVKPFGRVVLLGDTATPSKQEMGRNVVSHSVSILGIHALAEFKGWTHAEMAGLFASYVVQGRMEVASLITHRLSPLAAADAYGMLARDRGSAMGVLFDWTAIAE</sequence>
<evidence type="ECO:0000256" key="3">
    <source>
        <dbReference type="ARBA" id="ARBA00022723"/>
    </source>
</evidence>
<comment type="similarity">
    <text evidence="2">Belongs to the zinc-containing alcohol dehydrogenase family.</text>
</comment>
<dbReference type="InterPro" id="IPR011032">
    <property type="entry name" value="GroES-like_sf"/>
</dbReference>
<dbReference type="InterPro" id="IPR013149">
    <property type="entry name" value="ADH-like_C"/>
</dbReference>
<dbReference type="PANTHER" id="PTHR43350:SF19">
    <property type="entry name" value="D-GULOSIDE 3-DEHYDROGENASE"/>
    <property type="match status" value="1"/>
</dbReference>
<evidence type="ECO:0000313" key="8">
    <source>
        <dbReference type="EMBL" id="PYI55218.1"/>
    </source>
</evidence>
<dbReference type="InterPro" id="IPR013154">
    <property type="entry name" value="ADH-like_N"/>
</dbReference>
<dbReference type="PANTHER" id="PTHR43350">
    <property type="entry name" value="NAD-DEPENDENT ALCOHOL DEHYDROGENASE"/>
    <property type="match status" value="1"/>
</dbReference>
<dbReference type="EMBL" id="QJVJ01000004">
    <property type="protein sequence ID" value="PYI55218.1"/>
    <property type="molecule type" value="Genomic_DNA"/>
</dbReference>
<dbReference type="SUPFAM" id="SSF50129">
    <property type="entry name" value="GroES-like"/>
    <property type="match status" value="1"/>
</dbReference>
<evidence type="ECO:0000256" key="5">
    <source>
        <dbReference type="ARBA" id="ARBA00023002"/>
    </source>
</evidence>
<dbReference type="GO" id="GO:0016491">
    <property type="term" value="F:oxidoreductase activity"/>
    <property type="evidence" value="ECO:0007669"/>
    <property type="project" value="UniProtKB-KW"/>
</dbReference>
<dbReference type="Pfam" id="PF08240">
    <property type="entry name" value="ADH_N"/>
    <property type="match status" value="1"/>
</dbReference>
<comment type="caution">
    <text evidence="8">The sequence shown here is derived from an EMBL/GenBank/DDBJ whole genome shotgun (WGS) entry which is preliminary data.</text>
</comment>
<comment type="cofactor">
    <cofactor evidence="1">
        <name>Zn(2+)</name>
        <dbReference type="ChEBI" id="CHEBI:29105"/>
    </cofactor>
</comment>
<evidence type="ECO:0000256" key="1">
    <source>
        <dbReference type="ARBA" id="ARBA00001947"/>
    </source>
</evidence>
<gene>
    <name evidence="8" type="ORF">DLM86_11905</name>
</gene>
<name>A0A2V5K798_9BACL</name>
<evidence type="ECO:0000256" key="4">
    <source>
        <dbReference type="ARBA" id="ARBA00022833"/>
    </source>
</evidence>
<evidence type="ECO:0000256" key="2">
    <source>
        <dbReference type="ARBA" id="ARBA00008072"/>
    </source>
</evidence>
<keyword evidence="3" id="KW-0479">Metal-binding</keyword>
<dbReference type="Gene3D" id="3.90.180.10">
    <property type="entry name" value="Medium-chain alcohol dehydrogenases, catalytic domain"/>
    <property type="match status" value="2"/>
</dbReference>
<protein>
    <submittedName>
        <fullName evidence="8">Chlorophyll synthesis pathway protein BchC</fullName>
    </submittedName>
</protein>
<proteinExistence type="inferred from homology"/>
<dbReference type="AlphaFoldDB" id="A0A2V5K798"/>
<evidence type="ECO:0000259" key="7">
    <source>
        <dbReference type="Pfam" id="PF08240"/>
    </source>
</evidence>
<dbReference type="CDD" id="cd08255">
    <property type="entry name" value="2-desacetyl-2-hydroxyethyl_bacteriochlorophyllide_like"/>
    <property type="match status" value="1"/>
</dbReference>
<evidence type="ECO:0000313" key="9">
    <source>
        <dbReference type="Proteomes" id="UP000247476"/>
    </source>
</evidence>
<evidence type="ECO:0000259" key="6">
    <source>
        <dbReference type="Pfam" id="PF00107"/>
    </source>
</evidence>
<dbReference type="SUPFAM" id="SSF51735">
    <property type="entry name" value="NAD(P)-binding Rossmann-fold domains"/>
    <property type="match status" value="1"/>
</dbReference>
<keyword evidence="4" id="KW-0862">Zinc</keyword>